<dbReference type="AlphaFoldDB" id="A0ABD3VNV3"/>
<organism evidence="1 2">
    <name type="scientific">Sinanodonta woodiana</name>
    <name type="common">Chinese pond mussel</name>
    <name type="synonym">Anodonta woodiana</name>
    <dbReference type="NCBI Taxonomy" id="1069815"/>
    <lineage>
        <taxon>Eukaryota</taxon>
        <taxon>Metazoa</taxon>
        <taxon>Spiralia</taxon>
        <taxon>Lophotrochozoa</taxon>
        <taxon>Mollusca</taxon>
        <taxon>Bivalvia</taxon>
        <taxon>Autobranchia</taxon>
        <taxon>Heteroconchia</taxon>
        <taxon>Palaeoheterodonta</taxon>
        <taxon>Unionida</taxon>
        <taxon>Unionoidea</taxon>
        <taxon>Unionidae</taxon>
        <taxon>Unioninae</taxon>
        <taxon>Sinanodonta</taxon>
    </lineage>
</organism>
<comment type="caution">
    <text evidence="1">The sequence shown here is derived from an EMBL/GenBank/DDBJ whole genome shotgun (WGS) entry which is preliminary data.</text>
</comment>
<protein>
    <submittedName>
        <fullName evidence="1">Uncharacterized protein</fullName>
    </submittedName>
</protein>
<name>A0ABD3VNV3_SINWO</name>
<evidence type="ECO:0000313" key="2">
    <source>
        <dbReference type="Proteomes" id="UP001634394"/>
    </source>
</evidence>
<reference evidence="1 2" key="1">
    <citation type="submission" date="2024-11" db="EMBL/GenBank/DDBJ databases">
        <title>Chromosome-level genome assembly of the freshwater bivalve Anodonta woodiana.</title>
        <authorList>
            <person name="Chen X."/>
        </authorList>
    </citation>
    <scope>NUCLEOTIDE SEQUENCE [LARGE SCALE GENOMIC DNA]</scope>
    <source>
        <strain evidence="1">MN2024</strain>
        <tissue evidence="1">Gills</tissue>
    </source>
</reference>
<sequence>MAALNDTKVLLSICEGIWAIEYEDSDLVNKFNDSILLRILARRDDVAKVKCFAEKIMPNMDDHDFRRHFWI</sequence>
<evidence type="ECO:0000313" key="1">
    <source>
        <dbReference type="EMBL" id="KAL3862228.1"/>
    </source>
</evidence>
<gene>
    <name evidence="1" type="ORF">ACJMK2_008214</name>
</gene>
<accession>A0ABD3VNV3</accession>
<proteinExistence type="predicted"/>
<dbReference type="Proteomes" id="UP001634394">
    <property type="component" value="Unassembled WGS sequence"/>
</dbReference>
<dbReference type="EMBL" id="JBJQND010000011">
    <property type="protein sequence ID" value="KAL3862228.1"/>
    <property type="molecule type" value="Genomic_DNA"/>
</dbReference>
<keyword evidence="2" id="KW-1185">Reference proteome</keyword>